<evidence type="ECO:0000313" key="2">
    <source>
        <dbReference type="Proteomes" id="UP000805649"/>
    </source>
</evidence>
<proteinExistence type="predicted"/>
<keyword evidence="2" id="KW-1185">Reference proteome</keyword>
<dbReference type="EMBL" id="VUJX02000013">
    <property type="protein sequence ID" value="KAL0929914.1"/>
    <property type="molecule type" value="Genomic_DNA"/>
</dbReference>
<gene>
    <name evidence="1" type="ORF">CTRU02_215123</name>
</gene>
<sequence>MLKAYQPVSLARHHAFALPEYVALLTPLARLAWNNATFSFEDNPRPNNDSHIHVALFLGDSSDGAGHQTIYQTMEVRRAYVESVLRQKPFLANGLLNFVQCGKSPLVGSKPLDVLGPVFKGSLFENATAWQHVAAEDYFFSDAASASNFFKNLPELRNLLWEGSSGSYAFATKVHLVFNWLDEL</sequence>
<name>A0ACC3YDI8_COLTU</name>
<comment type="caution">
    <text evidence="1">The sequence shown here is derived from an EMBL/GenBank/DDBJ whole genome shotgun (WGS) entry which is preliminary data.</text>
</comment>
<protein>
    <submittedName>
        <fullName evidence="1">Uncharacterized protein</fullName>
    </submittedName>
</protein>
<accession>A0ACC3YDI8</accession>
<organism evidence="1 2">
    <name type="scientific">Colletotrichum truncatum</name>
    <name type="common">Anthracnose fungus</name>
    <name type="synonym">Colletotrichum capsici</name>
    <dbReference type="NCBI Taxonomy" id="5467"/>
    <lineage>
        <taxon>Eukaryota</taxon>
        <taxon>Fungi</taxon>
        <taxon>Dikarya</taxon>
        <taxon>Ascomycota</taxon>
        <taxon>Pezizomycotina</taxon>
        <taxon>Sordariomycetes</taxon>
        <taxon>Hypocreomycetidae</taxon>
        <taxon>Glomerellales</taxon>
        <taxon>Glomerellaceae</taxon>
        <taxon>Colletotrichum</taxon>
        <taxon>Colletotrichum truncatum species complex</taxon>
    </lineage>
</organism>
<dbReference type="Proteomes" id="UP000805649">
    <property type="component" value="Unassembled WGS sequence"/>
</dbReference>
<evidence type="ECO:0000313" key="1">
    <source>
        <dbReference type="EMBL" id="KAL0929914.1"/>
    </source>
</evidence>
<reference evidence="1 2" key="1">
    <citation type="journal article" date="2020" name="Phytopathology">
        <title>Genome Sequence Resources of Colletotrichum truncatum, C. plurivorum, C. musicola, and C. sojae: Four Species Pathogenic to Soybean (Glycine max).</title>
        <authorList>
            <person name="Rogerio F."/>
            <person name="Boufleur T.R."/>
            <person name="Ciampi-Guillardi M."/>
            <person name="Sukno S.A."/>
            <person name="Thon M.R."/>
            <person name="Massola Junior N.S."/>
            <person name="Baroncelli R."/>
        </authorList>
    </citation>
    <scope>NUCLEOTIDE SEQUENCE [LARGE SCALE GENOMIC DNA]</scope>
    <source>
        <strain evidence="1 2">CMES1059</strain>
    </source>
</reference>